<proteinExistence type="predicted"/>
<reference evidence="1 2" key="1">
    <citation type="submission" date="2023-11" db="EMBL/GenBank/DDBJ databases">
        <title>Peredibacter starrii A3.12.</title>
        <authorList>
            <person name="Mitchell R.J."/>
        </authorList>
    </citation>
    <scope>NUCLEOTIDE SEQUENCE [LARGE SCALE GENOMIC DNA]</scope>
    <source>
        <strain evidence="1 2">A3.12</strain>
    </source>
</reference>
<name>A0AAX4HPY6_9BACT</name>
<protein>
    <submittedName>
        <fullName evidence="1">Uncharacterized protein</fullName>
    </submittedName>
</protein>
<dbReference type="EMBL" id="CP139487">
    <property type="protein sequence ID" value="WPU65362.1"/>
    <property type="molecule type" value="Genomic_DNA"/>
</dbReference>
<dbReference type="RefSeq" id="WP_321395684.1">
    <property type="nucleotide sequence ID" value="NZ_CP139487.1"/>
</dbReference>
<accession>A0AAX4HPY6</accession>
<dbReference type="KEGG" id="psti:SOO65_01225"/>
<dbReference type="Proteomes" id="UP001324634">
    <property type="component" value="Chromosome"/>
</dbReference>
<organism evidence="1 2">
    <name type="scientific">Peredibacter starrii</name>
    <dbReference type="NCBI Taxonomy" id="28202"/>
    <lineage>
        <taxon>Bacteria</taxon>
        <taxon>Pseudomonadati</taxon>
        <taxon>Bdellovibrionota</taxon>
        <taxon>Bacteriovoracia</taxon>
        <taxon>Bacteriovoracales</taxon>
        <taxon>Bacteriovoracaceae</taxon>
        <taxon>Peredibacter</taxon>
    </lineage>
</organism>
<gene>
    <name evidence="1" type="ORF">SOO65_01225</name>
</gene>
<dbReference type="AlphaFoldDB" id="A0AAX4HPY6"/>
<evidence type="ECO:0000313" key="2">
    <source>
        <dbReference type="Proteomes" id="UP001324634"/>
    </source>
</evidence>
<sequence length="240" mass="28392">MATTKSAKEVREEREKMLVLKHKYDNRITITKYGKECLDAGDYATALQRFTEYMDIMAEVKHVKDFYSLKTGHFDSKSDITEMLMMSHVFFEMARIYDAVPKFQEDSRRCLEQFVAFSANQPYQVVNSELIRKHLKKSVFKNPDAFRDAYQQIYVQSKKCYVVTFCYGHEHPVTNEFREFKDWLLNYKTGQELVRLYYGHSSTAVTRWEKSPAMHLVARLFIRPALVLFSKTILRLILTK</sequence>
<evidence type="ECO:0000313" key="1">
    <source>
        <dbReference type="EMBL" id="WPU65362.1"/>
    </source>
</evidence>
<keyword evidence="2" id="KW-1185">Reference proteome</keyword>